<evidence type="ECO:0000256" key="1">
    <source>
        <dbReference type="SAM" id="MobiDB-lite"/>
    </source>
</evidence>
<accession>A0A423VCP4</accession>
<organism evidence="2 3">
    <name type="scientific">Cytospora chrysosperma</name>
    <name type="common">Cytospora canker fungus</name>
    <name type="synonym">Sphaeria chrysosperma</name>
    <dbReference type="NCBI Taxonomy" id="252740"/>
    <lineage>
        <taxon>Eukaryota</taxon>
        <taxon>Fungi</taxon>
        <taxon>Dikarya</taxon>
        <taxon>Ascomycota</taxon>
        <taxon>Pezizomycotina</taxon>
        <taxon>Sordariomycetes</taxon>
        <taxon>Sordariomycetidae</taxon>
        <taxon>Diaporthales</taxon>
        <taxon>Cytosporaceae</taxon>
        <taxon>Cytospora</taxon>
    </lineage>
</organism>
<evidence type="ECO:0000313" key="2">
    <source>
        <dbReference type="EMBL" id="ROV88595.1"/>
    </source>
</evidence>
<proteinExistence type="predicted"/>
<protein>
    <recommendedName>
        <fullName evidence="4">C2H2-type domain-containing protein</fullName>
    </recommendedName>
</protein>
<gene>
    <name evidence="2" type="ORF">VSDG_09159</name>
</gene>
<dbReference type="EMBL" id="LJZO01000065">
    <property type="protein sequence ID" value="ROV88595.1"/>
    <property type="molecule type" value="Genomic_DNA"/>
</dbReference>
<feature type="region of interest" description="Disordered" evidence="1">
    <location>
        <begin position="183"/>
        <end position="252"/>
    </location>
</feature>
<dbReference type="STRING" id="252740.A0A423VCP4"/>
<dbReference type="Proteomes" id="UP000284375">
    <property type="component" value="Unassembled WGS sequence"/>
</dbReference>
<name>A0A423VCP4_CYTCH</name>
<evidence type="ECO:0000313" key="3">
    <source>
        <dbReference type="Proteomes" id="UP000284375"/>
    </source>
</evidence>
<dbReference type="OrthoDB" id="5422613at2759"/>
<comment type="caution">
    <text evidence="2">The sequence shown here is derived from an EMBL/GenBank/DDBJ whole genome shotgun (WGS) entry which is preliminary data.</text>
</comment>
<sequence length="252" mass="26013">MDRILSAPEPDIRAVLVALCDDGRLRARSHAYLDQLDKYHAGTTTTTTTAAAATAGSDPPPGAVVLGKRKKPSSFPPQICIQCASAFSPDANHPGACLHHQGRLAASPDPDDTSAGVGADGGRGLAWSCCGAGDGAGPGCARGLHVAVRGEHKRVSRRGRQDAGRARTFEGRVLRANEFVNENRWDGPDGPEVMVDWGDPSSGIVADHDGGGGGDDDDYDDDVAVVGDDDGVSERTERDSGGGGSDSQDEGD</sequence>
<reference evidence="2 3" key="1">
    <citation type="submission" date="2015-09" db="EMBL/GenBank/DDBJ databases">
        <title>Host preference determinants of Valsa canker pathogens revealed by comparative genomics.</title>
        <authorList>
            <person name="Yin Z."/>
            <person name="Huang L."/>
        </authorList>
    </citation>
    <scope>NUCLEOTIDE SEQUENCE [LARGE SCALE GENOMIC DNA]</scope>
    <source>
        <strain evidence="2 3">YSFL</strain>
    </source>
</reference>
<dbReference type="PANTHER" id="PTHR38167">
    <property type="entry name" value="C2H2-TYPE DOMAIN-CONTAINING PROTEIN"/>
    <property type="match status" value="1"/>
</dbReference>
<keyword evidence="3" id="KW-1185">Reference proteome</keyword>
<dbReference type="AlphaFoldDB" id="A0A423VCP4"/>
<feature type="compositionally biased region" description="Acidic residues" evidence="1">
    <location>
        <begin position="214"/>
        <end position="231"/>
    </location>
</feature>
<evidence type="ECO:0008006" key="4">
    <source>
        <dbReference type="Google" id="ProtNLM"/>
    </source>
</evidence>
<dbReference type="PANTHER" id="PTHR38167:SF1">
    <property type="entry name" value="C2H2-TYPE DOMAIN-CONTAINING PROTEIN"/>
    <property type="match status" value="1"/>
</dbReference>